<feature type="domain" description="Peptidoglycan binding-like" evidence="2">
    <location>
        <begin position="2"/>
        <end position="32"/>
    </location>
</feature>
<dbReference type="Proteomes" id="UP000008311">
    <property type="component" value="Unassembled WGS sequence"/>
</dbReference>
<reference evidence="4" key="1">
    <citation type="journal article" date="2010" name="Nat. Biotechnol.">
        <title>Draft genome sequence of the oilseed species Ricinus communis.</title>
        <authorList>
            <person name="Chan A.P."/>
            <person name="Crabtree J."/>
            <person name="Zhao Q."/>
            <person name="Lorenzi H."/>
            <person name="Orvis J."/>
            <person name="Puiu D."/>
            <person name="Melake-Berhan A."/>
            <person name="Jones K.M."/>
            <person name="Redman J."/>
            <person name="Chen G."/>
            <person name="Cahoon E.B."/>
            <person name="Gedil M."/>
            <person name="Stanke M."/>
            <person name="Haas B.J."/>
            <person name="Wortman J.R."/>
            <person name="Fraser-Liggett C.M."/>
            <person name="Ravel J."/>
            <person name="Rabinowicz P.D."/>
        </authorList>
    </citation>
    <scope>NUCLEOTIDE SEQUENCE [LARGE SCALE GENOMIC DNA]</scope>
    <source>
        <strain evidence="4">cv. Hale</strain>
    </source>
</reference>
<dbReference type="Pfam" id="PF01471">
    <property type="entry name" value="PG_binding_1"/>
    <property type="match status" value="1"/>
</dbReference>
<accession>B9TBI6</accession>
<sequence length="169" mass="18062">MGSGTRAAIVAFQQDRGLAATGVADQTLLQQLKQVPLSSSERKNNSVDPITDSQSSTSTPLPITPQTTQPSQTATIESSMLAGASTSEKDAIQNACGYYKRNSGPAEYYSCLRKEMANLSNSAGRPDLSRASESEQAAIENACGYYKRNSGPAEYYSCLRKKLVSLGYS</sequence>
<organism evidence="3 4">
    <name type="scientific">Ricinus communis</name>
    <name type="common">Castor bean</name>
    <dbReference type="NCBI Taxonomy" id="3988"/>
    <lineage>
        <taxon>Eukaryota</taxon>
        <taxon>Viridiplantae</taxon>
        <taxon>Streptophyta</taxon>
        <taxon>Embryophyta</taxon>
        <taxon>Tracheophyta</taxon>
        <taxon>Spermatophyta</taxon>
        <taxon>Magnoliopsida</taxon>
        <taxon>eudicotyledons</taxon>
        <taxon>Gunneridae</taxon>
        <taxon>Pentapetalae</taxon>
        <taxon>rosids</taxon>
        <taxon>fabids</taxon>
        <taxon>Malpighiales</taxon>
        <taxon>Euphorbiaceae</taxon>
        <taxon>Acalyphoideae</taxon>
        <taxon>Acalypheae</taxon>
        <taxon>Ricinus</taxon>
    </lineage>
</organism>
<proteinExistence type="predicted"/>
<gene>
    <name evidence="3" type="ORF">RCOM_0434320</name>
</gene>
<keyword evidence="4" id="KW-1185">Reference proteome</keyword>
<dbReference type="InterPro" id="IPR036365">
    <property type="entry name" value="PGBD-like_sf"/>
</dbReference>
<dbReference type="InterPro" id="IPR002477">
    <property type="entry name" value="Peptidoglycan-bd-like"/>
</dbReference>
<dbReference type="AlphaFoldDB" id="B9TBI6"/>
<protein>
    <recommendedName>
        <fullName evidence="2">Peptidoglycan binding-like domain-containing protein</fullName>
    </recommendedName>
</protein>
<dbReference type="Gene3D" id="1.10.101.10">
    <property type="entry name" value="PGBD-like superfamily/PGBD"/>
    <property type="match status" value="1"/>
</dbReference>
<name>B9TBI6_RICCO</name>
<feature type="compositionally biased region" description="Low complexity" evidence="1">
    <location>
        <begin position="53"/>
        <end position="75"/>
    </location>
</feature>
<dbReference type="InParanoid" id="B9TBI6"/>
<dbReference type="GO" id="GO:0140096">
    <property type="term" value="F:catalytic activity, acting on a protein"/>
    <property type="evidence" value="ECO:0007669"/>
    <property type="project" value="UniProtKB-ARBA"/>
</dbReference>
<evidence type="ECO:0000256" key="1">
    <source>
        <dbReference type="SAM" id="MobiDB-lite"/>
    </source>
</evidence>
<dbReference type="EMBL" id="EQ976515">
    <property type="protein sequence ID" value="EEF26777.1"/>
    <property type="molecule type" value="Genomic_DNA"/>
</dbReference>
<evidence type="ECO:0000259" key="2">
    <source>
        <dbReference type="Pfam" id="PF01471"/>
    </source>
</evidence>
<feature type="region of interest" description="Disordered" evidence="1">
    <location>
        <begin position="34"/>
        <end position="75"/>
    </location>
</feature>
<dbReference type="SUPFAM" id="SSF47090">
    <property type="entry name" value="PGBD-like"/>
    <property type="match status" value="1"/>
</dbReference>
<dbReference type="InterPro" id="IPR036366">
    <property type="entry name" value="PGBDSf"/>
</dbReference>
<evidence type="ECO:0000313" key="3">
    <source>
        <dbReference type="EMBL" id="EEF26777.1"/>
    </source>
</evidence>
<evidence type="ECO:0000313" key="4">
    <source>
        <dbReference type="Proteomes" id="UP000008311"/>
    </source>
</evidence>